<evidence type="ECO:0000256" key="1">
    <source>
        <dbReference type="RuleBase" id="RU365067"/>
    </source>
</evidence>
<comment type="similarity">
    <text evidence="1">Belongs to the RFT1 family.</text>
</comment>
<dbReference type="OrthoDB" id="9979195at2759"/>
<evidence type="ECO:0000313" key="3">
    <source>
        <dbReference type="Proteomes" id="UP000054563"/>
    </source>
</evidence>
<evidence type="ECO:0000313" key="2">
    <source>
        <dbReference type="EMBL" id="KMU87343.1"/>
    </source>
</evidence>
<dbReference type="GO" id="GO:0006488">
    <property type="term" value="P:dolichol-linked oligosaccharide biosynthetic process"/>
    <property type="evidence" value="ECO:0007669"/>
    <property type="project" value="InterPro"/>
</dbReference>
<reference evidence="3" key="1">
    <citation type="journal article" date="2010" name="Genome Res.">
        <title>Population genomic sequencing of Coccidioides fungi reveals recent hybridization and transposon control.</title>
        <authorList>
            <person name="Neafsey D.E."/>
            <person name="Barker B.M."/>
            <person name="Sharpton T.J."/>
            <person name="Stajich J.E."/>
            <person name="Park D.J."/>
            <person name="Whiston E."/>
            <person name="Hung C.-Y."/>
            <person name="McMahan C."/>
            <person name="White J."/>
            <person name="Sykes S."/>
            <person name="Heiman D."/>
            <person name="Young S."/>
            <person name="Zeng Q."/>
            <person name="Abouelleil A."/>
            <person name="Aftuck L."/>
            <person name="Bessette D."/>
            <person name="Brown A."/>
            <person name="FitzGerald M."/>
            <person name="Lui A."/>
            <person name="Macdonald J.P."/>
            <person name="Priest M."/>
            <person name="Orbach M.J."/>
            <person name="Galgiani J.N."/>
            <person name="Kirkland T.N."/>
            <person name="Cole G.T."/>
            <person name="Birren B.W."/>
            <person name="Henn M.R."/>
            <person name="Taylor J.W."/>
            <person name="Rounsley S.D."/>
        </authorList>
    </citation>
    <scope>NUCLEOTIDE SEQUENCE [LARGE SCALE GENOMIC DNA]</scope>
    <source>
        <strain evidence="3">H538.4</strain>
    </source>
</reference>
<dbReference type="AlphaFoldDB" id="A0A0J8UIN5"/>
<dbReference type="Proteomes" id="UP000054563">
    <property type="component" value="Unassembled WGS sequence"/>
</dbReference>
<name>A0A0J8UIN5_COCIT</name>
<dbReference type="STRING" id="396776.A0A0J8UIN5"/>
<sequence length="86" mass="9729">MALRILWSFRFIQKYFGKYKQELRLRDVLPRRETCAVGIVTWSCTLALHTPISTKTNVAGAFFAGAIVTITIKKFSEGANHPLSNQ</sequence>
<keyword evidence="1" id="KW-0256">Endoplasmic reticulum</keyword>
<accession>A0A0J8UIN5</accession>
<dbReference type="VEuPathDB" id="FungiDB:CIHG_04789"/>
<dbReference type="InterPro" id="IPR007594">
    <property type="entry name" value="RFT1"/>
</dbReference>
<organism evidence="2 3">
    <name type="scientific">Coccidioides immitis H538.4</name>
    <dbReference type="NCBI Taxonomy" id="396776"/>
    <lineage>
        <taxon>Eukaryota</taxon>
        <taxon>Fungi</taxon>
        <taxon>Dikarya</taxon>
        <taxon>Ascomycota</taxon>
        <taxon>Pezizomycotina</taxon>
        <taxon>Eurotiomycetes</taxon>
        <taxon>Eurotiomycetidae</taxon>
        <taxon>Onygenales</taxon>
        <taxon>Onygenaceae</taxon>
        <taxon>Coccidioides</taxon>
    </lineage>
</organism>
<comment type="function">
    <text evidence="1">Intramembrane glycolipid transporter that operates in the biosynthetic pathway of dolichol-linked oligosaccharides, the glycan precursors employed in protein asparagine (N)-glycosylation. The sequential addition of sugars to dolichol pyrophosphate produces dolichol-linked oligosaccharides containing fourteen sugars, including two GlcNAcs, nine mannoses and three glucoses. Once assembled, the oligosaccharide is transferred from the lipid to nascent proteins by oligosaccharyltransferases. The assembly of dolichol-linked oligosaccharides begins on the cytosolic side of the endoplasmic reticulum membrane and finishes in its lumen. RFT1 could mediate the translocation of the cytosolically oriented intermediate DolPP-GlcNAc2Man5, produced by ALG11, into the ER lumen where dolichol-linked oligosaccharides assembly continues. However, the intramembrane lipid transporter activity could not be confirmed in vitro.</text>
</comment>
<proteinExistence type="inferred from homology"/>
<dbReference type="EMBL" id="DS016997">
    <property type="protein sequence ID" value="KMU87343.1"/>
    <property type="molecule type" value="Genomic_DNA"/>
</dbReference>
<dbReference type="Pfam" id="PF04506">
    <property type="entry name" value="Rft-1"/>
    <property type="match status" value="1"/>
</dbReference>
<protein>
    <recommendedName>
        <fullName evidence="1">Man(5)GlcNAc(2)-PP-dolichol translocation protein RFT1</fullName>
    </recommendedName>
</protein>
<dbReference type="eggNOG" id="KOG2864">
    <property type="taxonomic scope" value="Eukaryota"/>
</dbReference>
<keyword evidence="1" id="KW-0813">Transport</keyword>
<dbReference type="GO" id="GO:0005789">
    <property type="term" value="C:endoplasmic reticulum membrane"/>
    <property type="evidence" value="ECO:0007669"/>
    <property type="project" value="UniProtKB-SubCell"/>
</dbReference>
<gene>
    <name evidence="2" type="ORF">CIHG_04789</name>
</gene>
<comment type="subcellular location">
    <subcellularLocation>
        <location evidence="1">Endoplasmic reticulum membrane</location>
        <topology evidence="1">Multi-pass membrane protein</topology>
    </subcellularLocation>
</comment>